<accession>A0A0M4H3T0</accession>
<dbReference type="GO" id="GO:0051301">
    <property type="term" value="P:cell division"/>
    <property type="evidence" value="ECO:0007669"/>
    <property type="project" value="UniProtKB-KW"/>
</dbReference>
<evidence type="ECO:0000313" key="15">
    <source>
        <dbReference type="EMBL" id="ALD15401.1"/>
    </source>
</evidence>
<keyword evidence="7" id="KW-0697">Rotamase</keyword>
<evidence type="ECO:0000256" key="12">
    <source>
        <dbReference type="SAM" id="Coils"/>
    </source>
</evidence>
<dbReference type="SUPFAM" id="SSF54534">
    <property type="entry name" value="FKBP-like"/>
    <property type="match status" value="1"/>
</dbReference>
<dbReference type="InterPro" id="IPR036611">
    <property type="entry name" value="Trigger_fac_ribosome-bd_sf"/>
</dbReference>
<dbReference type="RefSeq" id="WP_053940398.1">
    <property type="nucleotide sequence ID" value="NZ_CP009253.1"/>
</dbReference>
<comment type="similarity">
    <text evidence="3">Belongs to the FKBP-type PPIase family. Tig subfamily.</text>
</comment>
<dbReference type="NCBIfam" id="TIGR00115">
    <property type="entry name" value="tig"/>
    <property type="match status" value="1"/>
</dbReference>
<dbReference type="GO" id="GO:0015031">
    <property type="term" value="P:protein transport"/>
    <property type="evidence" value="ECO:0007669"/>
    <property type="project" value="InterPro"/>
</dbReference>
<feature type="domain" description="Trigger factor ribosome-binding bacterial" evidence="13">
    <location>
        <begin position="1"/>
        <end position="144"/>
    </location>
</feature>
<dbReference type="Pfam" id="PF05698">
    <property type="entry name" value="Trigger_C"/>
    <property type="match status" value="1"/>
</dbReference>
<evidence type="ECO:0000256" key="4">
    <source>
        <dbReference type="ARBA" id="ARBA00013194"/>
    </source>
</evidence>
<dbReference type="PIRSF" id="PIRSF003095">
    <property type="entry name" value="Trigger_factor"/>
    <property type="match status" value="1"/>
</dbReference>
<dbReference type="InterPro" id="IPR005215">
    <property type="entry name" value="Trig_fac"/>
</dbReference>
<dbReference type="GO" id="GO:0006457">
    <property type="term" value="P:protein folding"/>
    <property type="evidence" value="ECO:0007669"/>
    <property type="project" value="InterPro"/>
</dbReference>
<keyword evidence="6" id="KW-0132">Cell division</keyword>
<dbReference type="STRING" id="1265350.IX46_02445"/>
<dbReference type="InterPro" id="IPR008881">
    <property type="entry name" value="Trigger_fac_ribosome-bd_bac"/>
</dbReference>
<dbReference type="GO" id="GO:0003755">
    <property type="term" value="F:peptidyl-prolyl cis-trans isomerase activity"/>
    <property type="evidence" value="ECO:0007669"/>
    <property type="project" value="UniProtKB-KW"/>
</dbReference>
<comment type="subcellular location">
    <subcellularLocation>
        <location evidence="2">Cytoplasm</location>
    </subcellularLocation>
</comment>
<evidence type="ECO:0000256" key="9">
    <source>
        <dbReference type="ARBA" id="ARBA00023235"/>
    </source>
</evidence>
<feature type="domain" description="Trigger factor C-terminal" evidence="14">
    <location>
        <begin position="260"/>
        <end position="404"/>
    </location>
</feature>
<evidence type="ECO:0000256" key="7">
    <source>
        <dbReference type="ARBA" id="ARBA00023110"/>
    </source>
</evidence>
<keyword evidence="12" id="KW-0175">Coiled coil</keyword>
<dbReference type="InterPro" id="IPR027304">
    <property type="entry name" value="Trigger_fact/SurA_dom_sf"/>
</dbReference>
<evidence type="ECO:0000313" key="16">
    <source>
        <dbReference type="Proteomes" id="UP000066321"/>
    </source>
</evidence>
<protein>
    <recommendedName>
        <fullName evidence="5">Trigger factor</fullName>
        <ecNumber evidence="4">5.2.1.8</ecNumber>
    </recommendedName>
    <alternativeName>
        <fullName evidence="11">PPIase</fullName>
    </alternativeName>
</protein>
<sequence>MKFLLEKTQDAGHRVTINIPKIIIENAVFQEFYKINQNTKLNGFRKGKVPIKIIEQKYGNSVYYDVFNKLMQKFFFEFLNKEKINIIGYPKYYIGQKKDKDTNFNYSVTYEVYPAVEITKINSIKVEKIIVNLTDEDIKNTIEKKTIIWGEVNRAIKINDRVTINYSIYKNNRKINQFNNQNIQFIVFRNDLLNQLNNIIMHRYINDIVFFKIFFSSSHPENVLKNNNITFKIKITKIEEELKVDKNIHNDKLFKLNFQSIKNTIIQNINQFKKDHLKNQIIYKILKNNPIKIPPILLQEEKNALHRKLLEEYKTKKGNILDKRYHINLKLQAQKRLSTKLILEKIINDNKILIDEKKIDSKIKEISLKYKKPLEIINLYNKNKILKQAIQNLELENEAINFLKNKVKIIEKYYTFNEFISYKLNYSEELYF</sequence>
<name>A0A0M4H3T0_9GAMM</name>
<gene>
    <name evidence="15" type="ORF">IX46_02445</name>
</gene>
<dbReference type="InterPro" id="IPR046357">
    <property type="entry name" value="PPIase_dom_sf"/>
</dbReference>
<dbReference type="AlphaFoldDB" id="A0A0M4H3T0"/>
<dbReference type="InterPro" id="IPR037041">
    <property type="entry name" value="Trigger_fac_C_sf"/>
</dbReference>
<evidence type="ECO:0000256" key="10">
    <source>
        <dbReference type="ARBA" id="ARBA00023306"/>
    </source>
</evidence>
<keyword evidence="10" id="KW-0131">Cell cycle</keyword>
<dbReference type="GO" id="GO:0005737">
    <property type="term" value="C:cytoplasm"/>
    <property type="evidence" value="ECO:0007669"/>
    <property type="project" value="UniProtKB-SubCell"/>
</dbReference>
<evidence type="ECO:0000256" key="6">
    <source>
        <dbReference type="ARBA" id="ARBA00022618"/>
    </source>
</evidence>
<dbReference type="OrthoDB" id="9767721at2"/>
<evidence type="ECO:0000256" key="8">
    <source>
        <dbReference type="ARBA" id="ARBA00023186"/>
    </source>
</evidence>
<evidence type="ECO:0000256" key="2">
    <source>
        <dbReference type="ARBA" id="ARBA00004496"/>
    </source>
</evidence>
<organism evidence="15 16">
    <name type="scientific">Buchnera aphidicola</name>
    <name type="common">Aphis glycines</name>
    <dbReference type="NCBI Taxonomy" id="1265350"/>
    <lineage>
        <taxon>Bacteria</taxon>
        <taxon>Pseudomonadati</taxon>
        <taxon>Pseudomonadota</taxon>
        <taxon>Gammaproteobacteria</taxon>
        <taxon>Enterobacterales</taxon>
        <taxon>Erwiniaceae</taxon>
        <taxon>Buchnera</taxon>
    </lineage>
</organism>
<keyword evidence="9" id="KW-0413">Isomerase</keyword>
<dbReference type="Gene3D" id="3.10.50.40">
    <property type="match status" value="1"/>
</dbReference>
<evidence type="ECO:0000256" key="1">
    <source>
        <dbReference type="ARBA" id="ARBA00000971"/>
    </source>
</evidence>
<dbReference type="KEGG" id="baph:IX46_02445"/>
<dbReference type="EC" id="5.2.1.8" evidence="4"/>
<dbReference type="PATRIC" id="fig|1265350.3.peg.464"/>
<dbReference type="EMBL" id="CP009253">
    <property type="protein sequence ID" value="ALD15401.1"/>
    <property type="molecule type" value="Genomic_DNA"/>
</dbReference>
<dbReference type="Gene3D" id="3.30.70.1050">
    <property type="entry name" value="Trigger factor ribosome-binding domain"/>
    <property type="match status" value="1"/>
</dbReference>
<dbReference type="SUPFAM" id="SSF102735">
    <property type="entry name" value="Trigger factor ribosome-binding domain"/>
    <property type="match status" value="1"/>
</dbReference>
<comment type="catalytic activity">
    <reaction evidence="1">
        <text>[protein]-peptidylproline (omega=180) = [protein]-peptidylproline (omega=0)</text>
        <dbReference type="Rhea" id="RHEA:16237"/>
        <dbReference type="Rhea" id="RHEA-COMP:10747"/>
        <dbReference type="Rhea" id="RHEA-COMP:10748"/>
        <dbReference type="ChEBI" id="CHEBI:83833"/>
        <dbReference type="ChEBI" id="CHEBI:83834"/>
        <dbReference type="EC" id="5.2.1.8"/>
    </reaction>
</comment>
<keyword evidence="8" id="KW-0143">Chaperone</keyword>
<proteinExistence type="inferred from homology"/>
<evidence type="ECO:0000256" key="5">
    <source>
        <dbReference type="ARBA" id="ARBA00016902"/>
    </source>
</evidence>
<evidence type="ECO:0000259" key="13">
    <source>
        <dbReference type="Pfam" id="PF05697"/>
    </source>
</evidence>
<evidence type="ECO:0000259" key="14">
    <source>
        <dbReference type="Pfam" id="PF05698"/>
    </source>
</evidence>
<dbReference type="Pfam" id="PF05697">
    <property type="entry name" value="Trigger_N"/>
    <property type="match status" value="1"/>
</dbReference>
<dbReference type="SUPFAM" id="SSF109998">
    <property type="entry name" value="Triger factor/SurA peptide-binding domain-like"/>
    <property type="match status" value="1"/>
</dbReference>
<evidence type="ECO:0000256" key="3">
    <source>
        <dbReference type="ARBA" id="ARBA00005464"/>
    </source>
</evidence>
<feature type="coiled-coil region" evidence="12">
    <location>
        <begin position="376"/>
        <end position="406"/>
    </location>
</feature>
<dbReference type="InterPro" id="IPR008880">
    <property type="entry name" value="Trigger_fac_C"/>
</dbReference>
<reference evidence="15 16" key="1">
    <citation type="journal article" date="2015" name="J Genomics">
        <title>Whole Genome Sequence of the Soybean Aphid Endosymbiont Buchnera aphidicola and Genetic Differentiation among Biotype-Specific Strains.</title>
        <authorList>
            <person name="Cassone B.J."/>
            <person name="Wenger J.A."/>
            <person name="Michel A.P."/>
        </authorList>
    </citation>
    <scope>NUCLEOTIDE SEQUENCE [LARGE SCALE GENOMIC DNA]</scope>
    <source>
        <strain evidence="15 16">BAg</strain>
    </source>
</reference>
<dbReference type="Proteomes" id="UP000066321">
    <property type="component" value="Chromosome"/>
</dbReference>
<dbReference type="Gene3D" id="1.10.3120.10">
    <property type="entry name" value="Trigger factor, C-terminal domain"/>
    <property type="match status" value="1"/>
</dbReference>
<evidence type="ECO:0000256" key="11">
    <source>
        <dbReference type="ARBA" id="ARBA00029986"/>
    </source>
</evidence>